<evidence type="ECO:0000313" key="15">
    <source>
        <dbReference type="Proteomes" id="UP000484076"/>
    </source>
</evidence>
<keyword evidence="5 11" id="KW-0812">Transmembrane</keyword>
<comment type="function">
    <text evidence="11">Peptidoglycan polymerase that catalyzes glycan chain elongation from lipid-linked precursors.</text>
</comment>
<evidence type="ECO:0000256" key="6">
    <source>
        <dbReference type="ARBA" id="ARBA00022960"/>
    </source>
</evidence>
<dbReference type="GO" id="GO:0016763">
    <property type="term" value="F:pentosyltransferase activity"/>
    <property type="evidence" value="ECO:0007669"/>
    <property type="project" value="InterPro"/>
</dbReference>
<dbReference type="GO" id="GO:0009274">
    <property type="term" value="C:peptidoglycan-based cell wall"/>
    <property type="evidence" value="ECO:0007669"/>
    <property type="project" value="InterPro"/>
</dbReference>
<dbReference type="HAMAP" id="MF_00766">
    <property type="entry name" value="PGT_MtgA"/>
    <property type="match status" value="1"/>
</dbReference>
<evidence type="ECO:0000256" key="1">
    <source>
        <dbReference type="ARBA" id="ARBA00022475"/>
    </source>
</evidence>
<organism evidence="14 15">
    <name type="scientific">Fertoeibacter niger</name>
    <dbReference type="NCBI Taxonomy" id="2656921"/>
    <lineage>
        <taxon>Bacteria</taxon>
        <taxon>Pseudomonadati</taxon>
        <taxon>Pseudomonadota</taxon>
        <taxon>Alphaproteobacteria</taxon>
        <taxon>Rhodobacterales</taxon>
        <taxon>Paracoccaceae</taxon>
        <taxon>Fertoeibacter</taxon>
    </lineage>
</organism>
<feature type="transmembrane region" description="Helical" evidence="11">
    <location>
        <begin position="32"/>
        <end position="54"/>
    </location>
</feature>
<keyword evidence="8 11" id="KW-1133">Transmembrane helix</keyword>
<evidence type="ECO:0000256" key="9">
    <source>
        <dbReference type="ARBA" id="ARBA00023136"/>
    </source>
</evidence>
<proteinExistence type="inferred from homology"/>
<evidence type="ECO:0000313" key="14">
    <source>
        <dbReference type="EMBL" id="NUB45212.1"/>
    </source>
</evidence>
<dbReference type="GO" id="GO:0008360">
    <property type="term" value="P:regulation of cell shape"/>
    <property type="evidence" value="ECO:0007669"/>
    <property type="project" value="UniProtKB-KW"/>
</dbReference>
<evidence type="ECO:0000256" key="5">
    <source>
        <dbReference type="ARBA" id="ARBA00022692"/>
    </source>
</evidence>
<evidence type="ECO:0000256" key="11">
    <source>
        <dbReference type="HAMAP-Rule" id="MF_00766"/>
    </source>
</evidence>
<dbReference type="SUPFAM" id="SSF53955">
    <property type="entry name" value="Lysozyme-like"/>
    <property type="match status" value="1"/>
</dbReference>
<keyword evidence="3 11" id="KW-0328">Glycosyltransferase</keyword>
<keyword evidence="2 11" id="KW-0997">Cell inner membrane</keyword>
<reference evidence="14" key="1">
    <citation type="submission" date="2020-05" db="EMBL/GenBank/DDBJ databases">
        <title>Fertoebacter nigrum gen. nov., sp. nov., a new member of the family Rhodobacteraceae.</title>
        <authorList>
            <person name="Szuroczki S."/>
            <person name="Abbaszade G."/>
            <person name="Buni D."/>
            <person name="Schumann P."/>
            <person name="Toth E."/>
        </authorList>
    </citation>
    <scope>NUCLEOTIDE SEQUENCE</scope>
    <source>
        <strain evidence="14">RG-N-1a</strain>
    </source>
</reference>
<keyword evidence="15" id="KW-1185">Reference proteome</keyword>
<evidence type="ECO:0000256" key="2">
    <source>
        <dbReference type="ARBA" id="ARBA00022519"/>
    </source>
</evidence>
<evidence type="ECO:0000259" key="13">
    <source>
        <dbReference type="Pfam" id="PF00912"/>
    </source>
</evidence>
<dbReference type="Pfam" id="PF00912">
    <property type="entry name" value="Transgly"/>
    <property type="match status" value="1"/>
</dbReference>
<dbReference type="InterPro" id="IPR023346">
    <property type="entry name" value="Lysozyme-like_dom_sf"/>
</dbReference>
<evidence type="ECO:0000256" key="12">
    <source>
        <dbReference type="SAM" id="MobiDB-lite"/>
    </source>
</evidence>
<comment type="pathway">
    <text evidence="11">Cell wall biogenesis; peptidoglycan biosynthesis.</text>
</comment>
<protein>
    <recommendedName>
        <fullName evidence="11">Biosynthetic peptidoglycan transglycosylase</fullName>
        <ecNumber evidence="11">2.4.99.28</ecNumber>
    </recommendedName>
    <alternativeName>
        <fullName evidence="11">Glycan polymerase</fullName>
    </alternativeName>
    <alternativeName>
        <fullName evidence="11">Peptidoglycan glycosyltransferase MtgA</fullName>
        <shortName evidence="11">PGT</shortName>
    </alternativeName>
</protein>
<dbReference type="AlphaFoldDB" id="A0A8X8H2W9"/>
<dbReference type="InterPro" id="IPR001264">
    <property type="entry name" value="Glyco_trans_51"/>
</dbReference>
<evidence type="ECO:0000256" key="4">
    <source>
        <dbReference type="ARBA" id="ARBA00022679"/>
    </source>
</evidence>
<dbReference type="InterPro" id="IPR011812">
    <property type="entry name" value="Pep_trsgly"/>
</dbReference>
<dbReference type="GO" id="GO:0071555">
    <property type="term" value="P:cell wall organization"/>
    <property type="evidence" value="ECO:0007669"/>
    <property type="project" value="UniProtKB-KW"/>
</dbReference>
<dbReference type="NCBIfam" id="TIGR02070">
    <property type="entry name" value="mono_pep_trsgly"/>
    <property type="match status" value="1"/>
</dbReference>
<evidence type="ECO:0000256" key="10">
    <source>
        <dbReference type="ARBA" id="ARBA00023316"/>
    </source>
</evidence>
<dbReference type="Gene3D" id="1.10.3810.10">
    <property type="entry name" value="Biosynthetic peptidoglycan transglycosylase-like"/>
    <property type="match status" value="1"/>
</dbReference>
<dbReference type="PANTHER" id="PTHR30400">
    <property type="entry name" value="MONOFUNCTIONAL BIOSYNTHETIC PEPTIDOGLYCAN TRANSGLYCOSYLASE"/>
    <property type="match status" value="1"/>
</dbReference>
<feature type="region of interest" description="Disordered" evidence="12">
    <location>
        <begin position="1"/>
        <end position="21"/>
    </location>
</feature>
<evidence type="ECO:0000256" key="7">
    <source>
        <dbReference type="ARBA" id="ARBA00022984"/>
    </source>
</evidence>
<sequence>MTDRKASPRSAPRSKAPPAPPRRSLLRRALRLVLRGVLGVAAFFVALVLLFAVVNPPTTIYMWQEGQRLGGVEQDWADWDEIAPVVARSVVAAEDANYCLHWGFDMAAIRQALDEGGNRGASTLTQQVVKNVFLWHGRNWFRKSAEAVLTPLVELVWSKRRILEVYLNVAEFGEGVFGIRAAAARHFGVEPADLTAVQAARLAAILPDPKGRDPVNPSSFVRGRSRAALGGAETILADGRAACFEG</sequence>
<evidence type="ECO:0000256" key="8">
    <source>
        <dbReference type="ARBA" id="ARBA00022989"/>
    </source>
</evidence>
<dbReference type="InterPro" id="IPR036950">
    <property type="entry name" value="PBP_transglycosylase"/>
</dbReference>
<feature type="domain" description="Glycosyl transferase family 51" evidence="13">
    <location>
        <begin position="72"/>
        <end position="227"/>
    </location>
</feature>
<comment type="similarity">
    <text evidence="11">Belongs to the glycosyltransferase 51 family.</text>
</comment>
<keyword evidence="10 11" id="KW-0961">Cell wall biogenesis/degradation</keyword>
<gene>
    <name evidence="11 14" type="primary">mtgA</name>
    <name evidence="14" type="ORF">GEU84_012500</name>
</gene>
<accession>A0A8X8H2W9</accession>
<keyword evidence="4 11" id="KW-0808">Transferase</keyword>
<name>A0A8X8H2W9_9RHOB</name>
<dbReference type="GO" id="GO:0009252">
    <property type="term" value="P:peptidoglycan biosynthetic process"/>
    <property type="evidence" value="ECO:0007669"/>
    <property type="project" value="UniProtKB-UniRule"/>
</dbReference>
<dbReference type="GO" id="GO:0008955">
    <property type="term" value="F:peptidoglycan glycosyltransferase activity"/>
    <property type="evidence" value="ECO:0007669"/>
    <property type="project" value="UniProtKB-UniRule"/>
</dbReference>
<dbReference type="GO" id="GO:0005886">
    <property type="term" value="C:plasma membrane"/>
    <property type="evidence" value="ECO:0007669"/>
    <property type="project" value="UniProtKB-SubCell"/>
</dbReference>
<keyword evidence="1 11" id="KW-1003">Cell membrane</keyword>
<dbReference type="PANTHER" id="PTHR30400:SF0">
    <property type="entry name" value="BIOSYNTHETIC PEPTIDOGLYCAN TRANSGLYCOSYLASE"/>
    <property type="match status" value="1"/>
</dbReference>
<comment type="catalytic activity">
    <reaction evidence="11">
        <text>[GlcNAc-(1-&gt;4)-Mur2Ac(oyl-L-Ala-gamma-D-Glu-L-Lys-D-Ala-D-Ala)](n)-di-trans,octa-cis-undecaprenyl diphosphate + beta-D-GlcNAc-(1-&gt;4)-Mur2Ac(oyl-L-Ala-gamma-D-Glu-L-Lys-D-Ala-D-Ala)-di-trans,octa-cis-undecaprenyl diphosphate = [GlcNAc-(1-&gt;4)-Mur2Ac(oyl-L-Ala-gamma-D-Glu-L-Lys-D-Ala-D-Ala)](n+1)-di-trans,octa-cis-undecaprenyl diphosphate + di-trans,octa-cis-undecaprenyl diphosphate + H(+)</text>
        <dbReference type="Rhea" id="RHEA:23708"/>
        <dbReference type="Rhea" id="RHEA-COMP:9602"/>
        <dbReference type="Rhea" id="RHEA-COMP:9603"/>
        <dbReference type="ChEBI" id="CHEBI:15378"/>
        <dbReference type="ChEBI" id="CHEBI:58405"/>
        <dbReference type="ChEBI" id="CHEBI:60033"/>
        <dbReference type="ChEBI" id="CHEBI:78435"/>
        <dbReference type="EC" id="2.4.99.28"/>
    </reaction>
</comment>
<comment type="subcellular location">
    <subcellularLocation>
        <location evidence="11">Cell inner membrane</location>
        <topology evidence="11">Single-pass membrane protein</topology>
    </subcellularLocation>
</comment>
<dbReference type="Proteomes" id="UP000484076">
    <property type="component" value="Unassembled WGS sequence"/>
</dbReference>
<dbReference type="RefSeq" id="WP_152826562.1">
    <property type="nucleotide sequence ID" value="NZ_WHUT02000007.1"/>
</dbReference>
<comment type="caution">
    <text evidence="14">The sequence shown here is derived from an EMBL/GenBank/DDBJ whole genome shotgun (WGS) entry which is preliminary data.</text>
</comment>
<keyword evidence="6 11" id="KW-0133">Cell shape</keyword>
<dbReference type="EC" id="2.4.99.28" evidence="11"/>
<keyword evidence="7 11" id="KW-0573">Peptidoglycan synthesis</keyword>
<evidence type="ECO:0000256" key="3">
    <source>
        <dbReference type="ARBA" id="ARBA00022676"/>
    </source>
</evidence>
<dbReference type="EMBL" id="WHUT02000007">
    <property type="protein sequence ID" value="NUB45212.1"/>
    <property type="molecule type" value="Genomic_DNA"/>
</dbReference>
<keyword evidence="9 11" id="KW-0472">Membrane</keyword>